<evidence type="ECO:0000313" key="2">
    <source>
        <dbReference type="Proteomes" id="UP000886595"/>
    </source>
</evidence>
<sequence>MRDDMFCYIPPHVKVERLDYLHYVTKSEDGSLNSRLMWITTYILLRVAEIDAKNMHRGVLCFERRLAWIEKKR</sequence>
<dbReference type="AlphaFoldDB" id="A0A8X7U411"/>
<keyword evidence="2" id="KW-1185">Reference proteome</keyword>
<comment type="caution">
    <text evidence="1">The sequence shown here is derived from an EMBL/GenBank/DDBJ whole genome shotgun (WGS) entry which is preliminary data.</text>
</comment>
<dbReference type="EMBL" id="JAAMPC010000014">
    <property type="protein sequence ID" value="KAG2264419.1"/>
    <property type="molecule type" value="Genomic_DNA"/>
</dbReference>
<name>A0A8X7U411_BRACI</name>
<dbReference type="Proteomes" id="UP000886595">
    <property type="component" value="Unassembled WGS sequence"/>
</dbReference>
<evidence type="ECO:0000313" key="1">
    <source>
        <dbReference type="EMBL" id="KAG2264419.1"/>
    </source>
</evidence>
<gene>
    <name evidence="1" type="ORF">Bca52824_071498</name>
</gene>
<organism evidence="1 2">
    <name type="scientific">Brassica carinata</name>
    <name type="common">Ethiopian mustard</name>
    <name type="synonym">Abyssinian cabbage</name>
    <dbReference type="NCBI Taxonomy" id="52824"/>
    <lineage>
        <taxon>Eukaryota</taxon>
        <taxon>Viridiplantae</taxon>
        <taxon>Streptophyta</taxon>
        <taxon>Embryophyta</taxon>
        <taxon>Tracheophyta</taxon>
        <taxon>Spermatophyta</taxon>
        <taxon>Magnoliopsida</taxon>
        <taxon>eudicotyledons</taxon>
        <taxon>Gunneridae</taxon>
        <taxon>Pentapetalae</taxon>
        <taxon>rosids</taxon>
        <taxon>malvids</taxon>
        <taxon>Brassicales</taxon>
        <taxon>Brassicaceae</taxon>
        <taxon>Brassiceae</taxon>
        <taxon>Brassica</taxon>
    </lineage>
</organism>
<protein>
    <submittedName>
        <fullName evidence="1">Uncharacterized protein</fullName>
    </submittedName>
</protein>
<dbReference type="OrthoDB" id="1415603at2759"/>
<proteinExistence type="predicted"/>
<accession>A0A8X7U411</accession>
<reference evidence="1 2" key="1">
    <citation type="submission" date="2020-02" db="EMBL/GenBank/DDBJ databases">
        <authorList>
            <person name="Ma Q."/>
            <person name="Huang Y."/>
            <person name="Song X."/>
            <person name="Pei D."/>
        </authorList>
    </citation>
    <scope>NUCLEOTIDE SEQUENCE [LARGE SCALE GENOMIC DNA]</scope>
    <source>
        <strain evidence="1">Sxm20200214</strain>
        <tissue evidence="1">Leaf</tissue>
    </source>
</reference>